<dbReference type="SUPFAM" id="SSF56322">
    <property type="entry name" value="ADC synthase"/>
    <property type="match status" value="1"/>
</dbReference>
<dbReference type="InterPro" id="IPR015890">
    <property type="entry name" value="Chorismate_C"/>
</dbReference>
<evidence type="ECO:0000313" key="4">
    <source>
        <dbReference type="Proteomes" id="UP000254047"/>
    </source>
</evidence>
<accession>A0A380G183</accession>
<feature type="domain" description="Chorismate-utilising enzyme C-terminal" evidence="1">
    <location>
        <begin position="117"/>
        <end position="374"/>
    </location>
</feature>
<dbReference type="Pfam" id="PF00425">
    <property type="entry name" value="Chorismate_bind"/>
    <property type="match status" value="1"/>
</dbReference>
<reference evidence="2 4" key="1">
    <citation type="submission" date="2018-06" db="EMBL/GenBank/DDBJ databases">
        <authorList>
            <consortium name="Pathogen Informatics"/>
            <person name="Doyle S."/>
        </authorList>
    </citation>
    <scope>NUCLEOTIDE SEQUENCE [LARGE SCALE GENOMIC DNA]</scope>
    <source>
        <strain evidence="2 4">NCTC13830</strain>
    </source>
</reference>
<dbReference type="OrthoDB" id="9803598at2"/>
<keyword evidence="5" id="KW-1185">Reference proteome</keyword>
<evidence type="ECO:0000259" key="1">
    <source>
        <dbReference type="Pfam" id="PF00425"/>
    </source>
</evidence>
<dbReference type="InterPro" id="IPR005801">
    <property type="entry name" value="ADC_synthase"/>
</dbReference>
<dbReference type="PANTHER" id="PTHR11236">
    <property type="entry name" value="AMINOBENZOATE/ANTHRANILATE SYNTHASE"/>
    <property type="match status" value="1"/>
</dbReference>
<keyword evidence="2" id="KW-0808">Transferase</keyword>
<dbReference type="InterPro" id="IPR019999">
    <property type="entry name" value="Anth_synth_I-like"/>
</dbReference>
<name>A0A380G183_9STAP</name>
<dbReference type="GO" id="GO:0046820">
    <property type="term" value="F:4-amino-4-deoxychorismate synthase activity"/>
    <property type="evidence" value="ECO:0007669"/>
    <property type="project" value="UniProtKB-EC"/>
</dbReference>
<evidence type="ECO:0000313" key="2">
    <source>
        <dbReference type="EMBL" id="SUM44909.1"/>
    </source>
</evidence>
<gene>
    <name evidence="2" type="primary">pabB</name>
    <name evidence="3" type="ORF">BJR09_02785</name>
    <name evidence="2" type="ORF">NCTC13830_02299</name>
</gene>
<dbReference type="EMBL" id="SRLS01000003">
    <property type="protein sequence ID" value="TGE18788.1"/>
    <property type="molecule type" value="Genomic_DNA"/>
</dbReference>
<proteinExistence type="predicted"/>
<organism evidence="2 4">
    <name type="scientific">Staphylococcus petrasii</name>
    <dbReference type="NCBI Taxonomy" id="1276936"/>
    <lineage>
        <taxon>Bacteria</taxon>
        <taxon>Bacillati</taxon>
        <taxon>Bacillota</taxon>
        <taxon>Bacilli</taxon>
        <taxon>Bacillales</taxon>
        <taxon>Staphylococcaceae</taxon>
        <taxon>Staphylococcus</taxon>
    </lineage>
</organism>
<sequence>MNITFNYRYYIDSDNYETHQLSFDTYANKSLAYSLNDVGNVVRFAEKEQKLGRYVAVYLTYEAAAYFNNKMATYHLEHDDLYAVAYSFDEHDAQTSSLENASSYVPKHNFTFQESDEQMRLKIQQVQAAIVEGETYQVNYTTRLTSDIHYPISELYAYLTQTNNGGYTALLDTEDIQVASISPELFFQKGEFNGESDVIVSKPMKGTMPRSADKKEDVLNYETLQNSLKDRAENVMIVDLLRNDISRISETGTIKVYKPFFIETYKTVYQMTSMVTGHLINETSLHDILKALFPCGSITGAPKLNTMSYIKLLEIGPRSIYCGSIGLMMPDDKMIFNIPIRTLEYRQDKVVYGVGAGITIDSVPENEVQEFRDKTKILEML</sequence>
<evidence type="ECO:0000313" key="3">
    <source>
        <dbReference type="EMBL" id="TGE18788.1"/>
    </source>
</evidence>
<dbReference type="Proteomes" id="UP000254047">
    <property type="component" value="Unassembled WGS sequence"/>
</dbReference>
<evidence type="ECO:0000313" key="5">
    <source>
        <dbReference type="Proteomes" id="UP000297598"/>
    </source>
</evidence>
<dbReference type="Gene3D" id="3.60.120.10">
    <property type="entry name" value="Anthranilate synthase"/>
    <property type="match status" value="1"/>
</dbReference>
<keyword evidence="2" id="KW-0032">Aminotransferase</keyword>
<dbReference type="PANTHER" id="PTHR11236:SF50">
    <property type="entry name" value="AMINODEOXYCHORISMATE SYNTHASE COMPONENT 1"/>
    <property type="match status" value="1"/>
</dbReference>
<dbReference type="Proteomes" id="UP000297598">
    <property type="component" value="Unassembled WGS sequence"/>
</dbReference>
<reference evidence="3 5" key="2">
    <citation type="submission" date="2019-04" db="EMBL/GenBank/DDBJ databases">
        <title>Genomic characterization of Staphylococcus petrasii strains.</title>
        <authorList>
            <person name="Vrbovska V."/>
            <person name="Kovarovic V."/>
            <person name="Maslanova I."/>
            <person name="Indrakova A."/>
            <person name="Petras P."/>
            <person name="Sedo O."/>
            <person name="Svec P."/>
            <person name="Fisarova L."/>
            <person name="Sedlacek I."/>
            <person name="Doskar J."/>
            <person name="Pantucek R."/>
        </authorList>
    </citation>
    <scope>NUCLEOTIDE SEQUENCE [LARGE SCALE GENOMIC DNA]</scope>
    <source>
        <strain evidence="3 5">P5404</strain>
    </source>
</reference>
<dbReference type="AlphaFoldDB" id="A0A380G183"/>
<dbReference type="RefSeq" id="WP_103297228.1">
    <property type="nucleotide sequence ID" value="NZ_PPQT01000014.1"/>
</dbReference>
<protein>
    <submittedName>
        <fullName evidence="3">Anthranilate synthase component I family protein</fullName>
    </submittedName>
    <submittedName>
        <fullName evidence="2">Para-aminobenzoate synthase</fullName>
        <ecNumber evidence="2">2.6.1.85</ecNumber>
    </submittedName>
</protein>
<dbReference type="GO" id="GO:0000162">
    <property type="term" value="P:L-tryptophan biosynthetic process"/>
    <property type="evidence" value="ECO:0007669"/>
    <property type="project" value="TreeGrafter"/>
</dbReference>
<dbReference type="EC" id="2.6.1.85" evidence="2"/>
<dbReference type="EMBL" id="UHDO01000001">
    <property type="protein sequence ID" value="SUM44909.1"/>
    <property type="molecule type" value="Genomic_DNA"/>
</dbReference>
<dbReference type="PRINTS" id="PR00095">
    <property type="entry name" value="ANTSNTHASEI"/>
</dbReference>